<keyword evidence="3" id="KW-1185">Reference proteome</keyword>
<dbReference type="GeneID" id="70187416"/>
<feature type="region of interest" description="Disordered" evidence="1">
    <location>
        <begin position="381"/>
        <end position="412"/>
    </location>
</feature>
<dbReference type="EMBL" id="JAGTJQ010000001">
    <property type="protein sequence ID" value="KAH7040635.1"/>
    <property type="molecule type" value="Genomic_DNA"/>
</dbReference>
<feature type="compositionally biased region" description="Basic and acidic residues" evidence="1">
    <location>
        <begin position="383"/>
        <end position="412"/>
    </location>
</feature>
<reference evidence="2" key="1">
    <citation type="journal article" date="2021" name="Nat. Commun.">
        <title>Genetic determinants of endophytism in the Arabidopsis root mycobiome.</title>
        <authorList>
            <person name="Mesny F."/>
            <person name="Miyauchi S."/>
            <person name="Thiergart T."/>
            <person name="Pickel B."/>
            <person name="Atanasova L."/>
            <person name="Karlsson M."/>
            <person name="Huettel B."/>
            <person name="Barry K.W."/>
            <person name="Haridas S."/>
            <person name="Chen C."/>
            <person name="Bauer D."/>
            <person name="Andreopoulos W."/>
            <person name="Pangilinan J."/>
            <person name="LaButti K."/>
            <person name="Riley R."/>
            <person name="Lipzen A."/>
            <person name="Clum A."/>
            <person name="Drula E."/>
            <person name="Henrissat B."/>
            <person name="Kohler A."/>
            <person name="Grigoriev I.V."/>
            <person name="Martin F.M."/>
            <person name="Hacquard S."/>
        </authorList>
    </citation>
    <scope>NUCLEOTIDE SEQUENCE</scope>
    <source>
        <strain evidence="2">MPI-CAGE-CH-0230</strain>
    </source>
</reference>
<name>A0A9P9BWI8_9PEZI</name>
<dbReference type="AlphaFoldDB" id="A0A9P9BWI8"/>
<protein>
    <submittedName>
        <fullName evidence="2">Uncharacterized protein</fullName>
    </submittedName>
</protein>
<sequence>MTTNTPPSKRARMRRGHTVPEARSLNSTMLRHPGTSLFILPICWTPLHSQLLGVSFSQQPDQRTPMPANTSSPRRSRRIPPTVLKIQRDLNALLTVEEMRPLPLTKTRALKDILSTLFPSHLSRPKTSADLDMRFGSRCYAKAVRAQAIWKHPDSGSSSFDSAATCSNRSASQLLASMSVNSFSSPTQDHPVLAYISRSHLDHIRRNCFRIMSGPNRSYNGPVHRLQALRSKNLMPSNMDEDQYFVAAIIALAQQAVYADVQSRRTLFMPRDVEVRVITVSEEEECFIVYSTVVPAARIEMFDEPNKAPKNPADIHIKHTRVPVWPVLGLKERLGHVLGRDVVGDFKENGMDTYEDELTPVPETPSPKRRREVLSEVLNVSFSEDRDASSPDHNDNMVKRRRLEEGRVGLVR</sequence>
<dbReference type="OrthoDB" id="5236816at2759"/>
<feature type="region of interest" description="Disordered" evidence="1">
    <location>
        <begin position="56"/>
        <end position="77"/>
    </location>
</feature>
<dbReference type="RefSeq" id="XP_046018690.1">
    <property type="nucleotide sequence ID" value="XM_046157870.1"/>
</dbReference>
<accession>A0A9P9BWI8</accession>
<dbReference type="Proteomes" id="UP000756346">
    <property type="component" value="Unassembled WGS sequence"/>
</dbReference>
<proteinExistence type="predicted"/>
<comment type="caution">
    <text evidence="2">The sequence shown here is derived from an EMBL/GenBank/DDBJ whole genome shotgun (WGS) entry which is preliminary data.</text>
</comment>
<organism evidence="2 3">
    <name type="scientific">Microdochium trichocladiopsis</name>
    <dbReference type="NCBI Taxonomy" id="1682393"/>
    <lineage>
        <taxon>Eukaryota</taxon>
        <taxon>Fungi</taxon>
        <taxon>Dikarya</taxon>
        <taxon>Ascomycota</taxon>
        <taxon>Pezizomycotina</taxon>
        <taxon>Sordariomycetes</taxon>
        <taxon>Xylariomycetidae</taxon>
        <taxon>Xylariales</taxon>
        <taxon>Microdochiaceae</taxon>
        <taxon>Microdochium</taxon>
    </lineage>
</organism>
<evidence type="ECO:0000313" key="3">
    <source>
        <dbReference type="Proteomes" id="UP000756346"/>
    </source>
</evidence>
<gene>
    <name evidence="2" type="ORF">B0I36DRAFT_357906</name>
</gene>
<feature type="compositionally biased region" description="Polar residues" evidence="1">
    <location>
        <begin position="56"/>
        <end position="70"/>
    </location>
</feature>
<evidence type="ECO:0000313" key="2">
    <source>
        <dbReference type="EMBL" id="KAH7040635.1"/>
    </source>
</evidence>
<evidence type="ECO:0000256" key="1">
    <source>
        <dbReference type="SAM" id="MobiDB-lite"/>
    </source>
</evidence>